<sequence>MCLNCRNTIEGIVPGLTVSVLAIKEHADSEHYVVNAHCGLFITEPDILVSGTTVVSSLFCQRRGILQELFRISGMENTQMIIGTLAHCIFQHCLVDKSCKSLKDVQAIAENVLKSRKLVSSLYAAKLSISEAFSLVNPYLKEIYIFINKHLHIGPAQARLSRESYADDDKIVICEVNDIEENIWCHQLGIKGRIDATVSVVRENASKRCEIMPLELKTGRASYSFEHLGQLALYEMMMEIVGHDVSAGLLVYLRDGKCSRVASNRNMKRDLIMLRNEVSRFLNNWMVKTEEDNTSCEETLPLRPTLPAPINNERACAKCPYSTVCVALAKHEHEFHIDSTKHEFTLISDKACEHLTNSDIDYFIRWTGLIYLEVKEMAKCKYFDALLNISTRNQLVNVNSARNIWNFTPKERSANGWCIVGLTLITPVHAVDDLYFHTFTLNQQSNHFCPDAEKENSLPQKIDIFQVGEYVICSTAKRIAVASGHVVSHAGNELVVSFERDLSANYNGEQFVLDQNTLFKPTGFDLSNLAILLSNDEGMDRYRRIIIDRQMPSFSDGILSKSMIPKAKEILKNLNRHQKQAALRAAAAESYCLLKGLPGTGKTQTIVGLIRLLSLLGQSVLLTSNTHSAVDNILKRLLPFKELSFIRLGAMDRIDPSIRPFAEPILAEHCDSPEKLVDLYGKFQIVAVTCQGTGHSMISQRVFDYCIVDEATQVFQASIIRPLVRCKKFLLVGDPEQLPPVVKSLQARSLGAAESLFHRLDQEGSYCILPTQYRMNRVLTQLANDFTYDGKLVCGNDVVANATLKLPDLQAVRRIYEVEKWLIRTISNQIDLSAIIINTGNTSQLYTHYQKLYETMSCKRDRFTKNAMKCTNIPEVALVVYICQALLQAGVQNDAIGIIAPFRAQVDLIRSKIRKLEDRQSASYLLGMEISNNDMVGSEKEKTESDARCIEVNTIDQYQGKDKKIIIFSCTKSNDPTSASATIDCESRTDSSAYEILNDKRRLTVAITRAREKLIIIGDRATLESYTTFKKLFNVVTKPSNIHLVDKKDGFEWANALEFLTTLSE</sequence>
<keyword evidence="16 19" id="KW-0539">Nucleus</keyword>
<evidence type="ECO:0000256" key="15">
    <source>
        <dbReference type="ARBA" id="ARBA00023204"/>
    </source>
</evidence>
<evidence type="ECO:0000313" key="24">
    <source>
        <dbReference type="Proteomes" id="UP000075883"/>
    </source>
</evidence>
<keyword evidence="13 19" id="KW-0411">Iron-sulfur</keyword>
<evidence type="ECO:0000256" key="14">
    <source>
        <dbReference type="ARBA" id="ARBA00023125"/>
    </source>
</evidence>
<dbReference type="GO" id="GO:0003677">
    <property type="term" value="F:DNA binding"/>
    <property type="evidence" value="ECO:0007669"/>
    <property type="project" value="UniProtKB-UniRule"/>
</dbReference>
<evidence type="ECO:0000256" key="10">
    <source>
        <dbReference type="ARBA" id="ARBA00022806"/>
    </source>
</evidence>
<dbReference type="GO" id="GO:0005634">
    <property type="term" value="C:nucleus"/>
    <property type="evidence" value="ECO:0007669"/>
    <property type="project" value="UniProtKB-SubCell"/>
</dbReference>
<evidence type="ECO:0000256" key="3">
    <source>
        <dbReference type="ARBA" id="ARBA00022485"/>
    </source>
</evidence>
<evidence type="ECO:0000256" key="7">
    <source>
        <dbReference type="ARBA" id="ARBA00022741"/>
    </source>
</evidence>
<comment type="similarity">
    <text evidence="2 19">Belongs to the DNA2/NAM7 helicase family.</text>
</comment>
<evidence type="ECO:0000259" key="22">
    <source>
        <dbReference type="Pfam" id="PF13087"/>
    </source>
</evidence>
<dbReference type="GO" id="GO:0017108">
    <property type="term" value="F:5'-flap endonuclease activity"/>
    <property type="evidence" value="ECO:0007669"/>
    <property type="project" value="UniProtKB-UniRule"/>
</dbReference>
<keyword evidence="12 19" id="KW-0408">Iron</keyword>
<dbReference type="CDD" id="cd22318">
    <property type="entry name" value="DNA2_N-like"/>
    <property type="match status" value="1"/>
</dbReference>
<keyword evidence="6 19" id="KW-0479">Metal-binding</keyword>
<keyword evidence="14 19" id="KW-0238">DNA-binding</keyword>
<evidence type="ECO:0000256" key="2">
    <source>
        <dbReference type="ARBA" id="ARBA00007913"/>
    </source>
</evidence>
<evidence type="ECO:0000256" key="19">
    <source>
        <dbReference type="RuleBase" id="RU367041"/>
    </source>
</evidence>
<evidence type="ECO:0000256" key="6">
    <source>
        <dbReference type="ARBA" id="ARBA00022723"/>
    </source>
</evidence>
<comment type="cofactor">
    <cofactor evidence="1">
        <name>[4Fe-4S] cluster</name>
        <dbReference type="ChEBI" id="CHEBI:49883"/>
    </cofactor>
</comment>
<dbReference type="GO" id="GO:0005524">
    <property type="term" value="F:ATP binding"/>
    <property type="evidence" value="ECO:0007669"/>
    <property type="project" value="UniProtKB-UniRule"/>
</dbReference>
<feature type="domain" description="DNA2/NAM7 helicase-like C-terminal" evidence="22">
    <location>
        <begin position="753"/>
        <end position="1020"/>
    </location>
</feature>
<name>A0A182M9V9_9DIPT</name>
<evidence type="ECO:0000313" key="23">
    <source>
        <dbReference type="EnsemblMetazoa" id="ACUA013059-PA"/>
    </source>
</evidence>
<evidence type="ECO:0000256" key="18">
    <source>
        <dbReference type="ARBA" id="ARBA00047995"/>
    </source>
</evidence>
<feature type="domain" description="DNA2/NAM7 helicase helicase" evidence="21">
    <location>
        <begin position="682"/>
        <end position="744"/>
    </location>
</feature>
<proteinExistence type="inferred from homology"/>
<dbReference type="EC" id="3.6.4.12" evidence="19"/>
<keyword evidence="5 19" id="KW-0540">Nuclease</keyword>
<dbReference type="AlphaFoldDB" id="A0A182M9V9"/>
<dbReference type="PANTHER" id="PTHR10887:SF433">
    <property type="entry name" value="DNA REPLICATION ATP-DEPENDENT HELICASE_NUCLEASE DNA2"/>
    <property type="match status" value="1"/>
</dbReference>
<dbReference type="EC" id="3.1.-.-" evidence="19"/>
<dbReference type="InterPro" id="IPR027417">
    <property type="entry name" value="P-loop_NTPase"/>
</dbReference>
<evidence type="ECO:0000256" key="5">
    <source>
        <dbReference type="ARBA" id="ARBA00022722"/>
    </source>
</evidence>
<comment type="catalytic activity">
    <reaction evidence="18 19">
        <text>ATP + H2O = ADP + phosphate + H(+)</text>
        <dbReference type="Rhea" id="RHEA:13065"/>
        <dbReference type="ChEBI" id="CHEBI:15377"/>
        <dbReference type="ChEBI" id="CHEBI:15378"/>
        <dbReference type="ChEBI" id="CHEBI:30616"/>
        <dbReference type="ChEBI" id="CHEBI:43474"/>
        <dbReference type="ChEBI" id="CHEBI:456216"/>
        <dbReference type="EC" id="3.6.4.12"/>
    </reaction>
</comment>
<dbReference type="GO" id="GO:0017116">
    <property type="term" value="F:single-stranded DNA helicase activity"/>
    <property type="evidence" value="ECO:0007669"/>
    <property type="project" value="UniProtKB-UniRule"/>
</dbReference>
<dbReference type="Pfam" id="PF13087">
    <property type="entry name" value="AAA_12"/>
    <property type="match status" value="1"/>
</dbReference>
<accession>A0A182M9V9</accession>
<keyword evidence="8 19" id="KW-0227">DNA damage</keyword>
<evidence type="ECO:0000256" key="4">
    <source>
        <dbReference type="ARBA" id="ARBA00022705"/>
    </source>
</evidence>
<dbReference type="GO" id="GO:0046872">
    <property type="term" value="F:metal ion binding"/>
    <property type="evidence" value="ECO:0007669"/>
    <property type="project" value="UniProtKB-UniRule"/>
</dbReference>
<feature type="domain" description="DNA2/NAM7 helicase helicase" evidence="21">
    <location>
        <begin position="573"/>
        <end position="662"/>
    </location>
</feature>
<dbReference type="InterPro" id="IPR045055">
    <property type="entry name" value="DNA2/NAM7-like"/>
</dbReference>
<dbReference type="STRING" id="139723.A0A182M9V9"/>
<keyword evidence="3 19" id="KW-0004">4Fe-4S</keyword>
<evidence type="ECO:0000259" key="21">
    <source>
        <dbReference type="Pfam" id="PF13086"/>
    </source>
</evidence>
<dbReference type="EnsemblMetazoa" id="ACUA013059-RA">
    <property type="protein sequence ID" value="ACUA013059-PA"/>
    <property type="gene ID" value="ACUA013059"/>
</dbReference>
<evidence type="ECO:0000256" key="16">
    <source>
        <dbReference type="ARBA" id="ARBA00023242"/>
    </source>
</evidence>
<evidence type="ECO:0000256" key="9">
    <source>
        <dbReference type="ARBA" id="ARBA00022801"/>
    </source>
</evidence>
<dbReference type="Pfam" id="PF08696">
    <property type="entry name" value="Dna2"/>
    <property type="match status" value="1"/>
</dbReference>
<dbReference type="Gene3D" id="3.90.320.10">
    <property type="match status" value="1"/>
</dbReference>
<reference evidence="24" key="1">
    <citation type="submission" date="2013-09" db="EMBL/GenBank/DDBJ databases">
        <title>The Genome Sequence of Anopheles culicifacies species A.</title>
        <authorList>
            <consortium name="The Broad Institute Genomics Platform"/>
            <person name="Neafsey D.E."/>
            <person name="Besansky N."/>
            <person name="Howell P."/>
            <person name="Walton C."/>
            <person name="Young S.K."/>
            <person name="Zeng Q."/>
            <person name="Gargeya S."/>
            <person name="Fitzgerald M."/>
            <person name="Haas B."/>
            <person name="Abouelleil A."/>
            <person name="Allen A.W."/>
            <person name="Alvarado L."/>
            <person name="Arachchi H.M."/>
            <person name="Berlin A.M."/>
            <person name="Chapman S.B."/>
            <person name="Gainer-Dewar J."/>
            <person name="Goldberg J."/>
            <person name="Griggs A."/>
            <person name="Gujja S."/>
            <person name="Hansen M."/>
            <person name="Howarth C."/>
            <person name="Imamovic A."/>
            <person name="Ireland A."/>
            <person name="Larimer J."/>
            <person name="McCowan C."/>
            <person name="Murphy C."/>
            <person name="Pearson M."/>
            <person name="Poon T.W."/>
            <person name="Priest M."/>
            <person name="Roberts A."/>
            <person name="Saif S."/>
            <person name="Shea T."/>
            <person name="Sisk P."/>
            <person name="Sykes S."/>
            <person name="Wortman J."/>
            <person name="Nusbaum C."/>
            <person name="Birren B."/>
        </authorList>
    </citation>
    <scope>NUCLEOTIDE SEQUENCE [LARGE SCALE GENOMIC DNA]</scope>
    <source>
        <strain evidence="24">A-37</strain>
    </source>
</reference>
<dbReference type="Gene3D" id="3.40.50.300">
    <property type="entry name" value="P-loop containing nucleotide triphosphate hydrolases"/>
    <property type="match status" value="3"/>
</dbReference>
<dbReference type="SUPFAM" id="SSF52540">
    <property type="entry name" value="P-loop containing nucleoside triphosphate hydrolases"/>
    <property type="match status" value="1"/>
</dbReference>
<comment type="function">
    <text evidence="19">Key enzyme involved in DNA replication and DNA repair. Involved in Okazaki fragments processing by cleaving long flaps that escape FEN1: flaps that are longer than 27 nucleotides are coated by replication protein A complex (RPA), leading to recruit DNA2 which cleaves the flap until it is too short to bind RPA and becomes a substrate for FEN1. Also involved in 5'-end resection of DNA during double-strand break (DSB) repair by mediating the cleavage of 5'-ssDNA.</text>
</comment>
<dbReference type="Pfam" id="PF13086">
    <property type="entry name" value="AAA_11"/>
    <property type="match status" value="2"/>
</dbReference>
<keyword evidence="9 19" id="KW-0378">Hydrolase</keyword>
<keyword evidence="15 19" id="KW-0234">DNA repair</keyword>
<keyword evidence="19" id="KW-0158">Chromosome</keyword>
<dbReference type="InterPro" id="IPR041679">
    <property type="entry name" value="DNA2/NAM7-like_C"/>
</dbReference>
<keyword evidence="24" id="KW-1185">Reference proteome</keyword>
<dbReference type="GO" id="GO:0033567">
    <property type="term" value="P:DNA replication, Okazaki fragment processing"/>
    <property type="evidence" value="ECO:0007669"/>
    <property type="project" value="UniProtKB-UniRule"/>
</dbReference>
<dbReference type="GO" id="GO:0005737">
    <property type="term" value="C:cytoplasm"/>
    <property type="evidence" value="ECO:0007669"/>
    <property type="project" value="TreeGrafter"/>
</dbReference>
<dbReference type="VEuPathDB" id="VectorBase:ACUA013059"/>
<keyword evidence="10 19" id="KW-0347">Helicase</keyword>
<dbReference type="GO" id="GO:0006281">
    <property type="term" value="P:DNA repair"/>
    <property type="evidence" value="ECO:0007669"/>
    <property type="project" value="UniProtKB-KW"/>
</dbReference>
<keyword evidence="11 19" id="KW-0067">ATP-binding</keyword>
<evidence type="ECO:0000256" key="8">
    <source>
        <dbReference type="ARBA" id="ARBA00022763"/>
    </source>
</evidence>
<evidence type="ECO:0000256" key="12">
    <source>
        <dbReference type="ARBA" id="ARBA00023004"/>
    </source>
</evidence>
<dbReference type="EMBL" id="AXCM01003961">
    <property type="status" value="NOT_ANNOTATED_CDS"/>
    <property type="molecule type" value="Genomic_DNA"/>
</dbReference>
<evidence type="ECO:0000256" key="1">
    <source>
        <dbReference type="ARBA" id="ARBA00001966"/>
    </source>
</evidence>
<protein>
    <recommendedName>
        <fullName evidence="19">DNA replication ATP-dependent helicase/nuclease</fullName>
        <ecNumber evidence="19">3.1.-.-</ecNumber>
        <ecNumber evidence="19">3.6.4.12</ecNumber>
    </recommendedName>
</protein>
<evidence type="ECO:0000259" key="20">
    <source>
        <dbReference type="Pfam" id="PF08696"/>
    </source>
</evidence>
<keyword evidence="17 19" id="KW-0511">Multifunctional enzyme</keyword>
<dbReference type="GO" id="GO:0051539">
    <property type="term" value="F:4 iron, 4 sulfur cluster binding"/>
    <property type="evidence" value="ECO:0007669"/>
    <property type="project" value="UniProtKB-UniRule"/>
</dbReference>
<dbReference type="GO" id="GO:0071932">
    <property type="term" value="P:replication fork reversal"/>
    <property type="evidence" value="ECO:0007669"/>
    <property type="project" value="TreeGrafter"/>
</dbReference>
<evidence type="ECO:0000256" key="11">
    <source>
        <dbReference type="ARBA" id="ARBA00022840"/>
    </source>
</evidence>
<organism evidence="23 24">
    <name type="scientific">Anopheles culicifacies</name>
    <dbReference type="NCBI Taxonomy" id="139723"/>
    <lineage>
        <taxon>Eukaryota</taxon>
        <taxon>Metazoa</taxon>
        <taxon>Ecdysozoa</taxon>
        <taxon>Arthropoda</taxon>
        <taxon>Hexapoda</taxon>
        <taxon>Insecta</taxon>
        <taxon>Pterygota</taxon>
        <taxon>Neoptera</taxon>
        <taxon>Endopterygota</taxon>
        <taxon>Diptera</taxon>
        <taxon>Nematocera</taxon>
        <taxon>Culicoidea</taxon>
        <taxon>Culicidae</taxon>
        <taxon>Anophelinae</taxon>
        <taxon>Anopheles</taxon>
        <taxon>culicifacies species complex</taxon>
    </lineage>
</organism>
<dbReference type="GO" id="GO:0005694">
    <property type="term" value="C:chromosome"/>
    <property type="evidence" value="ECO:0007669"/>
    <property type="project" value="UniProtKB-SubCell"/>
</dbReference>
<evidence type="ECO:0000256" key="13">
    <source>
        <dbReference type="ARBA" id="ARBA00023014"/>
    </source>
</evidence>
<dbReference type="CDD" id="cd18808">
    <property type="entry name" value="SF1_C_Upf1"/>
    <property type="match status" value="1"/>
</dbReference>
<dbReference type="Gene3D" id="2.40.30.270">
    <property type="match status" value="1"/>
</dbReference>
<dbReference type="InterPro" id="IPR047187">
    <property type="entry name" value="SF1_C_Upf1"/>
</dbReference>
<dbReference type="PANTHER" id="PTHR10887">
    <property type="entry name" value="DNA2/NAM7 HELICASE FAMILY"/>
    <property type="match status" value="1"/>
</dbReference>
<dbReference type="InterPro" id="IPR041677">
    <property type="entry name" value="DNA2/NAM7_AAA_11"/>
</dbReference>
<keyword evidence="7 19" id="KW-0547">Nucleotide-binding</keyword>
<dbReference type="InterPro" id="IPR014808">
    <property type="entry name" value="DNA_replication_fac_Dna2_N"/>
</dbReference>
<dbReference type="InterPro" id="IPR011604">
    <property type="entry name" value="PDDEXK-like_dom_sf"/>
</dbReference>
<comment type="subcellular location">
    <subcellularLocation>
        <location evidence="19">Nucleus</location>
    </subcellularLocation>
    <subcellularLocation>
        <location evidence="19">Chromosome</location>
    </subcellularLocation>
</comment>
<reference evidence="23" key="2">
    <citation type="submission" date="2020-05" db="UniProtKB">
        <authorList>
            <consortium name="EnsemblMetazoa"/>
        </authorList>
    </citation>
    <scope>IDENTIFICATION</scope>
    <source>
        <strain evidence="23">A-37</strain>
    </source>
</reference>
<feature type="domain" description="DNA replication factor Dna2 N-terminal" evidence="20">
    <location>
        <begin position="15"/>
        <end position="200"/>
    </location>
</feature>
<keyword evidence="4 19" id="KW-0235">DNA replication</keyword>
<dbReference type="GO" id="GO:0016887">
    <property type="term" value="F:ATP hydrolysis activity"/>
    <property type="evidence" value="ECO:0007669"/>
    <property type="project" value="RHEA"/>
</dbReference>
<evidence type="ECO:0000256" key="17">
    <source>
        <dbReference type="ARBA" id="ARBA00023268"/>
    </source>
</evidence>
<dbReference type="Proteomes" id="UP000075883">
    <property type="component" value="Unassembled WGS sequence"/>
</dbReference>